<dbReference type="InterPro" id="IPR025550">
    <property type="entry name" value="YycC"/>
</dbReference>
<keyword evidence="3" id="KW-1185">Reference proteome</keyword>
<organism evidence="2 3">
    <name type="scientific">[Anoxybacillus] calidus</name>
    <dbReference type="NCBI Taxonomy" id="575178"/>
    <lineage>
        <taxon>Bacteria</taxon>
        <taxon>Bacillati</taxon>
        <taxon>Bacillota</taxon>
        <taxon>Bacilli</taxon>
        <taxon>Bacillales</taxon>
        <taxon>Anoxybacillaceae</taxon>
        <taxon>Paranoxybacillus</taxon>
    </lineage>
</organism>
<dbReference type="AlphaFoldDB" id="A0A7W0BTP3"/>
<reference evidence="2 3" key="1">
    <citation type="submission" date="2020-07" db="EMBL/GenBank/DDBJ databases">
        <title>Genomic Encyclopedia of Type Strains, Phase IV (KMG-IV): sequencing the most valuable type-strain genomes for metagenomic binning, comparative biology and taxonomic classification.</title>
        <authorList>
            <person name="Goeker M."/>
        </authorList>
    </citation>
    <scope>NUCLEOTIDE SEQUENCE [LARGE SCALE GENOMIC DNA]</scope>
    <source>
        <strain evidence="2 3">DSM 25220</strain>
    </source>
</reference>
<accession>A0A7W0BTP3</accession>
<gene>
    <name evidence="2" type="ORF">HNQ85_000251</name>
</gene>
<comment type="caution">
    <text evidence="2">The sequence shown here is derived from an EMBL/GenBank/DDBJ whole genome shotgun (WGS) entry which is preliminary data.</text>
</comment>
<dbReference type="Pfam" id="PF14174">
    <property type="entry name" value="YycC"/>
    <property type="match status" value="1"/>
</dbReference>
<dbReference type="EMBL" id="JACDUU010000001">
    <property type="protein sequence ID" value="MBA2869993.1"/>
    <property type="molecule type" value="Genomic_DNA"/>
</dbReference>
<dbReference type="GO" id="GO:0016740">
    <property type="term" value="F:transferase activity"/>
    <property type="evidence" value="ECO:0007669"/>
    <property type="project" value="UniProtKB-KW"/>
</dbReference>
<evidence type="ECO:0000313" key="3">
    <source>
        <dbReference type="Proteomes" id="UP000580891"/>
    </source>
</evidence>
<dbReference type="PROSITE" id="PS50943">
    <property type="entry name" value="HTH_CROC1"/>
    <property type="match status" value="1"/>
</dbReference>
<dbReference type="RefSeq" id="WP_181535442.1">
    <property type="nucleotide sequence ID" value="NZ_JACDUU010000001.1"/>
</dbReference>
<dbReference type="InterPro" id="IPR001387">
    <property type="entry name" value="Cro/C1-type_HTH"/>
</dbReference>
<sequence length="48" mass="5580">MRPLQISLETAQKLSKALGMPIEQIMHMPQHILVQKLLELEKAKKKEE</sequence>
<evidence type="ECO:0000259" key="1">
    <source>
        <dbReference type="PROSITE" id="PS50943"/>
    </source>
</evidence>
<keyword evidence="2" id="KW-0808">Transferase</keyword>
<proteinExistence type="predicted"/>
<dbReference type="Proteomes" id="UP000580891">
    <property type="component" value="Unassembled WGS sequence"/>
</dbReference>
<feature type="domain" description="HTH cro/C1-type" evidence="1">
    <location>
        <begin position="6"/>
        <end position="25"/>
    </location>
</feature>
<protein>
    <submittedName>
        <fullName evidence="2">tRNA A37 threonylcarbamoyltransferase TsaD</fullName>
    </submittedName>
</protein>
<evidence type="ECO:0000313" key="2">
    <source>
        <dbReference type="EMBL" id="MBA2869993.1"/>
    </source>
</evidence>
<name>A0A7W0BTP3_9BACL</name>